<dbReference type="EMBL" id="CAJFCV020000002">
    <property type="protein sequence ID" value="CAG9102305.1"/>
    <property type="molecule type" value="Genomic_DNA"/>
</dbReference>
<dbReference type="AlphaFoldDB" id="A0A7I8WZ80"/>
<comment type="caution">
    <text evidence="3">The sequence shown here is derived from an EMBL/GenBank/DDBJ whole genome shotgun (WGS) entry which is preliminary data.</text>
</comment>
<feature type="transmembrane region" description="Helical" evidence="2">
    <location>
        <begin position="356"/>
        <end position="377"/>
    </location>
</feature>
<organism evidence="3 4">
    <name type="scientific">Bursaphelenchus xylophilus</name>
    <name type="common">Pinewood nematode worm</name>
    <name type="synonym">Aphelenchoides xylophilus</name>
    <dbReference type="NCBI Taxonomy" id="6326"/>
    <lineage>
        <taxon>Eukaryota</taxon>
        <taxon>Metazoa</taxon>
        <taxon>Ecdysozoa</taxon>
        <taxon>Nematoda</taxon>
        <taxon>Chromadorea</taxon>
        <taxon>Rhabditida</taxon>
        <taxon>Tylenchina</taxon>
        <taxon>Tylenchomorpha</taxon>
        <taxon>Aphelenchoidea</taxon>
        <taxon>Aphelenchoididae</taxon>
        <taxon>Bursaphelenchus</taxon>
    </lineage>
</organism>
<feature type="compositionally biased region" description="Polar residues" evidence="1">
    <location>
        <begin position="159"/>
        <end position="173"/>
    </location>
</feature>
<keyword evidence="2" id="KW-1133">Transmembrane helix</keyword>
<evidence type="ECO:0000256" key="2">
    <source>
        <dbReference type="SAM" id="Phobius"/>
    </source>
</evidence>
<feature type="compositionally biased region" description="Low complexity" evidence="1">
    <location>
        <begin position="523"/>
        <end position="536"/>
    </location>
</feature>
<name>A0A7I8WZ80_BURXY</name>
<dbReference type="Proteomes" id="UP000659654">
    <property type="component" value="Unassembled WGS sequence"/>
</dbReference>
<keyword evidence="2" id="KW-0472">Membrane</keyword>
<dbReference type="EMBL" id="CAJFDI010000002">
    <property type="protein sequence ID" value="CAD5217987.1"/>
    <property type="molecule type" value="Genomic_DNA"/>
</dbReference>
<dbReference type="Proteomes" id="UP000582659">
    <property type="component" value="Unassembled WGS sequence"/>
</dbReference>
<feature type="region of interest" description="Disordered" evidence="1">
    <location>
        <begin position="500"/>
        <end position="536"/>
    </location>
</feature>
<evidence type="ECO:0000313" key="4">
    <source>
        <dbReference type="Proteomes" id="UP000659654"/>
    </source>
</evidence>
<gene>
    <name evidence="3" type="ORF">BXYJ_LOCUS5380</name>
</gene>
<feature type="transmembrane region" description="Helical" evidence="2">
    <location>
        <begin position="75"/>
        <end position="94"/>
    </location>
</feature>
<accession>A0A7I8WZ80</accession>
<evidence type="ECO:0000256" key="1">
    <source>
        <dbReference type="SAM" id="MobiDB-lite"/>
    </source>
</evidence>
<sequence length="552" mass="61688">MTSTPSTSFVYAAKLMTTTPLPVADGDFNDTHHGAPGKPQVTLCDCLSRLEQSCLRSREPIPVSMLNYNSDLGRMMYSLAIIGMFSMIILLLMVRSIKRSNSTIEVEALLDAMRFREELDLQQRQKRRLQKAKSKVTAWLTKTNGKLWTSSPQIILPNNGATSSANGKVQTAQKKPVPKNTRNDSMQSSGSFLPEIVISNSEDMYNRRQNSCTPSLSLLYDFDLRSRKNSAYTELSETIDLSQISDLSFSNELDPHCIAASPQPLGSQYSLNVVASHHNKRTICSRYHVLEMSAKFPNLHPPFCNCTTQELQSQLNSECGHIFRQILAQLDGLNGVFATTTVDPLVLAEKQMNADLFSIAILSLFASIILLLMVRAIKPSETLDDQVTNMLTSMRAKCEFEDDMRHKMKLKQAKDRAQKWLNDAKAKSISRVRKLSFRAARSGSADAPRSLGLDSLSVKSQQFFPNYNDIDYNKRAASFQFLPQIVVETAKDAKEAITIEIPEPYAEPGSETEENSRKTDLPSSSTQSLVDDSSLSDESVALDPFLEYVTRY</sequence>
<keyword evidence="2" id="KW-0812">Transmembrane</keyword>
<feature type="region of interest" description="Disordered" evidence="1">
    <location>
        <begin position="159"/>
        <end position="189"/>
    </location>
</feature>
<keyword evidence="4" id="KW-1185">Reference proteome</keyword>
<evidence type="ECO:0000313" key="3">
    <source>
        <dbReference type="EMBL" id="CAD5217987.1"/>
    </source>
</evidence>
<proteinExistence type="predicted"/>
<reference evidence="3" key="1">
    <citation type="submission" date="2020-09" db="EMBL/GenBank/DDBJ databases">
        <authorList>
            <person name="Kikuchi T."/>
        </authorList>
    </citation>
    <scope>NUCLEOTIDE SEQUENCE</scope>
    <source>
        <strain evidence="3">Ka4C1</strain>
    </source>
</reference>
<protein>
    <submittedName>
        <fullName evidence="3">(pine wood nematode) hypothetical protein</fullName>
    </submittedName>
</protein>
<dbReference type="OrthoDB" id="5866995at2759"/>